<feature type="domain" description="Protein kinase" evidence="4">
    <location>
        <begin position="1"/>
        <end position="223"/>
    </location>
</feature>
<dbReference type="EMBL" id="GEEE01005465">
    <property type="protein sequence ID" value="JAP57760.1"/>
    <property type="molecule type" value="Transcribed_RNA"/>
</dbReference>
<evidence type="ECO:0000256" key="3">
    <source>
        <dbReference type="SAM" id="MobiDB-lite"/>
    </source>
</evidence>
<dbReference type="FunFam" id="1.10.510.10:FF:000238">
    <property type="entry name" value="Mitogen-activated protein kinase"/>
    <property type="match status" value="1"/>
</dbReference>
<dbReference type="GO" id="GO:0004672">
    <property type="term" value="F:protein kinase activity"/>
    <property type="evidence" value="ECO:0007669"/>
    <property type="project" value="InterPro"/>
</dbReference>
<name>A0A0X3Q2P3_SCHSO</name>
<accession>A0A0X3Q2P3</accession>
<reference evidence="5" key="1">
    <citation type="submission" date="2016-01" db="EMBL/GenBank/DDBJ databases">
        <title>Reference transcriptome for the parasite Schistocephalus solidus: insights into the molecular evolution of parasitism.</title>
        <authorList>
            <person name="Hebert F.O."/>
            <person name="Grambauer S."/>
            <person name="Barber I."/>
            <person name="Landry C.R."/>
            <person name="Aubin-Horth N."/>
        </authorList>
    </citation>
    <scope>NUCLEOTIDE SEQUENCE</scope>
</reference>
<feature type="compositionally biased region" description="Basic and acidic residues" evidence="3">
    <location>
        <begin position="678"/>
        <end position="687"/>
    </location>
</feature>
<dbReference type="PROSITE" id="PS50011">
    <property type="entry name" value="PROTEIN_KINASE_DOM"/>
    <property type="match status" value="1"/>
</dbReference>
<dbReference type="InterPro" id="IPR000719">
    <property type="entry name" value="Prot_kinase_dom"/>
</dbReference>
<dbReference type="PROSITE" id="PS00108">
    <property type="entry name" value="PROTEIN_KINASE_ST"/>
    <property type="match status" value="1"/>
</dbReference>
<dbReference type="SMART" id="SM00220">
    <property type="entry name" value="S_TKc"/>
    <property type="match status" value="1"/>
</dbReference>
<keyword evidence="1" id="KW-0547">Nucleotide-binding</keyword>
<dbReference type="InterPro" id="IPR008271">
    <property type="entry name" value="Ser/Thr_kinase_AS"/>
</dbReference>
<organism evidence="5">
    <name type="scientific">Schistocephalus solidus</name>
    <name type="common">Tapeworm</name>
    <dbReference type="NCBI Taxonomy" id="70667"/>
    <lineage>
        <taxon>Eukaryota</taxon>
        <taxon>Metazoa</taxon>
        <taxon>Spiralia</taxon>
        <taxon>Lophotrochozoa</taxon>
        <taxon>Platyhelminthes</taxon>
        <taxon>Cestoda</taxon>
        <taxon>Eucestoda</taxon>
        <taxon>Diphyllobothriidea</taxon>
        <taxon>Diphyllobothriidae</taxon>
        <taxon>Schistocephalus</taxon>
    </lineage>
</organism>
<evidence type="ECO:0000256" key="2">
    <source>
        <dbReference type="ARBA" id="ARBA00022840"/>
    </source>
</evidence>
<dbReference type="PANTHER" id="PTHR24055">
    <property type="entry name" value="MITOGEN-ACTIVATED PROTEIN KINASE"/>
    <property type="match status" value="1"/>
</dbReference>
<dbReference type="InterPro" id="IPR011009">
    <property type="entry name" value="Kinase-like_dom_sf"/>
</dbReference>
<feature type="compositionally biased region" description="Polar residues" evidence="3">
    <location>
        <begin position="693"/>
        <end position="709"/>
    </location>
</feature>
<evidence type="ECO:0000313" key="5">
    <source>
        <dbReference type="EMBL" id="JAP57760.1"/>
    </source>
</evidence>
<evidence type="ECO:0000256" key="1">
    <source>
        <dbReference type="ARBA" id="ARBA00022741"/>
    </source>
</evidence>
<dbReference type="AlphaFoldDB" id="A0A0X3Q2P3"/>
<sequence>METDLHNVIKRGNILRSIHKQYITYQLLKALLYLHSANVIHRDLKPSNVLLDSDCFVKLCDFGLARSLAGRDLTGQSNTAIMGNDEGAGDVPALTEYVATRWYRAPEILLACNNYTKGVDLWSMGCILGEMLAGKPLFPGASTLNQVERIMAGLPKPTKEDMDSVKSSYSASVLAKACVKQRKPVADMMKNSDPNGIELMNLFLQFNPHKRITVDEALEHVYVKRFHNPIEEIRVSRPVLPPVSDNVQLSVSEYRSRLYQLIGEKKSEKSRRSKQSRTPSFDNLLPKTDSLKRPTATLSNVSAEVIKSVAPQAPARLGDADHLVTPSSPVVGNKSAKVIGSQTIDECVDRAFILNTAAHSHIDENREKNLYRKNSQPQHSNSGQHLPSATSDYFSGQSRDVSAMWTEKEANQKEEISAKTQISSSFVQITEPEKQKRQFTIPKVEEVIDREKIKEYASGLDSIQCASWTNTEVNSTCKSNAISREKLVGGYPNITAAKSVCSQAISRCQSAVCSNGNSTVSTPTRKLSPNLSTTISETLGSKSSNSFRMCSGPSSKESNAAAHRPTSMKYLSSVLVHNTVPANSYLSVYAKRTCPVLSTNERFLVPTFVHQRPVNGDVQINHASAARSDKPVSLGSFLERANANEAGNCATVYLDNTQFKTAMPQRKRSALFAKERTEYENLERSDKGPPPSTSDSGNNLKKIPSNASRASPIKELPTGSAAPSAVPKVVDDEASYVFVSNVHREREVAAYSPYLRAASNSQFYQIPLNMGIDAERHTNSMHNLQTHDAVFHSSLQQLQKMSQHIPLRAPQPHTDIVSMGCGGQQASRVKESPQLRYTAGQGETTAMTAKSIHPASSHIQPGRFGGNRNGFYSTLKPANVSYYMPLASHKRALNRRILDYRGSSPQRPPVPSHMVAKR</sequence>
<gene>
    <name evidence="5" type="ORF">TR104659</name>
</gene>
<feature type="region of interest" description="Disordered" evidence="3">
    <location>
        <begin position="265"/>
        <end position="295"/>
    </location>
</feature>
<feature type="region of interest" description="Disordered" evidence="3">
    <location>
        <begin position="516"/>
        <end position="540"/>
    </location>
</feature>
<protein>
    <recommendedName>
        <fullName evidence="4">Protein kinase domain-containing protein</fullName>
    </recommendedName>
</protein>
<proteinExistence type="predicted"/>
<dbReference type="SUPFAM" id="SSF56112">
    <property type="entry name" value="Protein kinase-like (PK-like)"/>
    <property type="match status" value="1"/>
</dbReference>
<dbReference type="GO" id="GO:0005524">
    <property type="term" value="F:ATP binding"/>
    <property type="evidence" value="ECO:0007669"/>
    <property type="project" value="UniProtKB-KW"/>
</dbReference>
<keyword evidence="2" id="KW-0067">ATP-binding</keyword>
<dbReference type="InterPro" id="IPR050117">
    <property type="entry name" value="MAPK"/>
</dbReference>
<feature type="region of interest" description="Disordered" evidence="3">
    <location>
        <begin position="373"/>
        <end position="393"/>
    </location>
</feature>
<evidence type="ECO:0000259" key="4">
    <source>
        <dbReference type="PROSITE" id="PS50011"/>
    </source>
</evidence>
<dbReference type="Pfam" id="PF00069">
    <property type="entry name" value="Pkinase"/>
    <property type="match status" value="1"/>
</dbReference>
<dbReference type="Gene3D" id="1.10.510.10">
    <property type="entry name" value="Transferase(Phosphotransferase) domain 1"/>
    <property type="match status" value="1"/>
</dbReference>
<feature type="region of interest" description="Disordered" evidence="3">
    <location>
        <begin position="678"/>
        <end position="725"/>
    </location>
</feature>